<keyword evidence="1" id="KW-0812">Transmembrane</keyword>
<sequence length="112" mass="13020">MKRNKGRVATTHRCTTIIDGPVDSQDAITLKDCAKTKLRIMLIDTDAKHESEFQSSYFDDRFRYKQKLAIKYSNCFLNLMMCQFVWLSALSMSPQTQSRWVASGTFIKRKRA</sequence>
<reference evidence="3" key="1">
    <citation type="submission" date="2014-03" db="EMBL/GenBank/DDBJ databases">
        <authorList>
            <person name="Aksoy S."/>
            <person name="Warren W."/>
            <person name="Wilson R.K."/>
        </authorList>
    </citation>
    <scope>NUCLEOTIDE SEQUENCE [LARGE SCALE GENOMIC DNA]</scope>
    <source>
        <strain evidence="3">IAEA</strain>
    </source>
</reference>
<evidence type="ECO:0000313" key="3">
    <source>
        <dbReference type="Proteomes" id="UP000092445"/>
    </source>
</evidence>
<accession>A0A1B0AIV3</accession>
<keyword evidence="1" id="KW-1133">Transmembrane helix</keyword>
<feature type="transmembrane region" description="Helical" evidence="1">
    <location>
        <begin position="69"/>
        <end position="89"/>
    </location>
</feature>
<keyword evidence="3" id="KW-1185">Reference proteome</keyword>
<dbReference type="AlphaFoldDB" id="A0A1B0AIV3"/>
<dbReference type="Proteomes" id="UP000092445">
    <property type="component" value="Unassembled WGS sequence"/>
</dbReference>
<protein>
    <submittedName>
        <fullName evidence="2">Uncharacterized protein</fullName>
    </submittedName>
</protein>
<organism evidence="2 3">
    <name type="scientific">Glossina pallidipes</name>
    <name type="common">Tsetse fly</name>
    <dbReference type="NCBI Taxonomy" id="7398"/>
    <lineage>
        <taxon>Eukaryota</taxon>
        <taxon>Metazoa</taxon>
        <taxon>Ecdysozoa</taxon>
        <taxon>Arthropoda</taxon>
        <taxon>Hexapoda</taxon>
        <taxon>Insecta</taxon>
        <taxon>Pterygota</taxon>
        <taxon>Neoptera</taxon>
        <taxon>Endopterygota</taxon>
        <taxon>Diptera</taxon>
        <taxon>Brachycera</taxon>
        <taxon>Muscomorpha</taxon>
        <taxon>Hippoboscoidea</taxon>
        <taxon>Glossinidae</taxon>
        <taxon>Glossina</taxon>
    </lineage>
</organism>
<evidence type="ECO:0000313" key="2">
    <source>
        <dbReference type="EnsemblMetazoa" id="GPAI047228-PA"/>
    </source>
</evidence>
<reference evidence="2" key="2">
    <citation type="submission" date="2020-05" db="UniProtKB">
        <authorList>
            <consortium name="EnsemblMetazoa"/>
        </authorList>
    </citation>
    <scope>IDENTIFICATION</scope>
    <source>
        <strain evidence="2">IAEA</strain>
    </source>
</reference>
<proteinExistence type="predicted"/>
<keyword evidence="1" id="KW-0472">Membrane</keyword>
<name>A0A1B0AIV3_GLOPL</name>
<dbReference type="EnsemblMetazoa" id="GPAI047228-RA">
    <property type="protein sequence ID" value="GPAI047228-PA"/>
    <property type="gene ID" value="GPAI047228"/>
</dbReference>
<evidence type="ECO:0000256" key="1">
    <source>
        <dbReference type="SAM" id="Phobius"/>
    </source>
</evidence>
<dbReference type="VEuPathDB" id="VectorBase:GPAI047228"/>